<proteinExistence type="predicted"/>
<evidence type="ECO:0000313" key="2">
    <source>
        <dbReference type="Proteomes" id="UP000790377"/>
    </source>
</evidence>
<organism evidence="1 2">
    <name type="scientific">Hygrophoropsis aurantiaca</name>
    <dbReference type="NCBI Taxonomy" id="72124"/>
    <lineage>
        <taxon>Eukaryota</taxon>
        <taxon>Fungi</taxon>
        <taxon>Dikarya</taxon>
        <taxon>Basidiomycota</taxon>
        <taxon>Agaricomycotina</taxon>
        <taxon>Agaricomycetes</taxon>
        <taxon>Agaricomycetidae</taxon>
        <taxon>Boletales</taxon>
        <taxon>Coniophorineae</taxon>
        <taxon>Hygrophoropsidaceae</taxon>
        <taxon>Hygrophoropsis</taxon>
    </lineage>
</organism>
<gene>
    <name evidence="1" type="ORF">BJ138DRAFT_1106521</name>
</gene>
<keyword evidence="2" id="KW-1185">Reference proteome</keyword>
<dbReference type="EMBL" id="MU268360">
    <property type="protein sequence ID" value="KAH7904795.1"/>
    <property type="molecule type" value="Genomic_DNA"/>
</dbReference>
<name>A0ACB7ZUA2_9AGAM</name>
<comment type="caution">
    <text evidence="1">The sequence shown here is derived from an EMBL/GenBank/DDBJ whole genome shotgun (WGS) entry which is preliminary data.</text>
</comment>
<reference evidence="1" key="1">
    <citation type="journal article" date="2021" name="New Phytol.">
        <title>Evolutionary innovations through gain and loss of genes in the ectomycorrhizal Boletales.</title>
        <authorList>
            <person name="Wu G."/>
            <person name="Miyauchi S."/>
            <person name="Morin E."/>
            <person name="Kuo A."/>
            <person name="Drula E."/>
            <person name="Varga T."/>
            <person name="Kohler A."/>
            <person name="Feng B."/>
            <person name="Cao Y."/>
            <person name="Lipzen A."/>
            <person name="Daum C."/>
            <person name="Hundley H."/>
            <person name="Pangilinan J."/>
            <person name="Johnson J."/>
            <person name="Barry K."/>
            <person name="LaButti K."/>
            <person name="Ng V."/>
            <person name="Ahrendt S."/>
            <person name="Min B."/>
            <person name="Choi I.G."/>
            <person name="Park H."/>
            <person name="Plett J.M."/>
            <person name="Magnuson J."/>
            <person name="Spatafora J.W."/>
            <person name="Nagy L.G."/>
            <person name="Henrissat B."/>
            <person name="Grigoriev I.V."/>
            <person name="Yang Z.L."/>
            <person name="Xu J."/>
            <person name="Martin F.M."/>
        </authorList>
    </citation>
    <scope>NUCLEOTIDE SEQUENCE</scope>
    <source>
        <strain evidence="1">ATCC 28755</strain>
    </source>
</reference>
<dbReference type="Proteomes" id="UP000790377">
    <property type="component" value="Unassembled WGS sequence"/>
</dbReference>
<sequence length="307" mass="34606">MDSFPYILDSRLSHVPDSIALNPHYWTCVIGNPGCVEWESGMCGMGMGMGMGIREMWDGIWEMWEGIREVWNVNPGCVEWNLGDVGGNPGGVECESGMCGMGIRDVWNGNWGCMGMGIREMWNEIWEMWEGIREVWNGNPGCVEWESRMCGMCGMGTGDVWEWEYGRCGMGIREMWNGIWEMWEGIQDVCNGNTGGVEWEYGRCGIGTQDMWNGNTGYVEWNLGGVAWESGMRGLGIQDVWNGNTGCVEWNLVSEYSDLGLALNPRPIHCAPGFVTSLTLYRKSQTMFFCILFASFYEQSKIYEALA</sequence>
<evidence type="ECO:0000313" key="1">
    <source>
        <dbReference type="EMBL" id="KAH7904795.1"/>
    </source>
</evidence>
<accession>A0ACB7ZUA2</accession>
<protein>
    <submittedName>
        <fullName evidence="1">Uncharacterized protein</fullName>
    </submittedName>
</protein>